<evidence type="ECO:0000256" key="1">
    <source>
        <dbReference type="SAM" id="Coils"/>
    </source>
</evidence>
<reference evidence="2" key="1">
    <citation type="journal article" date="2021" name="Proc. Natl. Acad. Sci. U.S.A.">
        <title>A Catalog of Tens of Thousands of Viruses from Human Metagenomes Reveals Hidden Associations with Chronic Diseases.</title>
        <authorList>
            <person name="Tisza M.J."/>
            <person name="Buck C.B."/>
        </authorList>
    </citation>
    <scope>NUCLEOTIDE SEQUENCE</scope>
    <source>
        <strain evidence="2">CtIi96</strain>
    </source>
</reference>
<feature type="coiled-coil region" evidence="1">
    <location>
        <begin position="21"/>
        <end position="48"/>
    </location>
</feature>
<dbReference type="EMBL" id="BK014795">
    <property type="protein sequence ID" value="DAD76122.1"/>
    <property type="molecule type" value="Genomic_DNA"/>
</dbReference>
<accession>A0A8S5M1L3</accession>
<keyword evidence="1" id="KW-0175">Coiled coil</keyword>
<evidence type="ECO:0000313" key="2">
    <source>
        <dbReference type="EMBL" id="DAD76122.1"/>
    </source>
</evidence>
<protein>
    <submittedName>
        <fullName evidence="2">Uncharacterized protein</fullName>
    </submittedName>
</protein>
<organism evidence="2">
    <name type="scientific">Podoviridae sp. ctIi96</name>
    <dbReference type="NCBI Taxonomy" id="2826550"/>
    <lineage>
        <taxon>Viruses</taxon>
        <taxon>Duplodnaviria</taxon>
        <taxon>Heunggongvirae</taxon>
        <taxon>Uroviricota</taxon>
        <taxon>Caudoviricetes</taxon>
    </lineage>
</organism>
<name>A0A8S5M1L3_9CAUD</name>
<proteinExistence type="predicted"/>
<sequence>MNEDLLKRQLAVIMARFSEFEKRSEKQLSNHEKRLNDLEKTNKDVKIVSLSFVNNELNKVNGGGVDSLFKEVYIS</sequence>